<evidence type="ECO:0000259" key="3">
    <source>
        <dbReference type="Pfam" id="PF02272"/>
    </source>
</evidence>
<evidence type="ECO:0000256" key="1">
    <source>
        <dbReference type="SAM" id="MobiDB-lite"/>
    </source>
</evidence>
<evidence type="ECO:0000259" key="2">
    <source>
        <dbReference type="Pfam" id="PF01368"/>
    </source>
</evidence>
<dbReference type="Gene3D" id="3.90.1640.10">
    <property type="entry name" value="inorganic pyrophosphatase (n-terminal core)"/>
    <property type="match status" value="1"/>
</dbReference>
<proteinExistence type="predicted"/>
<sequence>MRFSCTTDISGWRNSSGRPWRSSFPRRCATRISRVLSPSPRWRSARTSAGPGCIIGSTERPRTGPGRNGAFAGPGVTSGPFWPNTSISSTFRNWNFTRTTGPRRPKGWRSFLKDSSREKIREIFEGPGPFLLATHVQPDADGLSCVLAVHLFFKARGVESYPLIEDDPPEFLDFLHGFGDLLRPEALPRRPQECVALVFDLSEAQRLGGLAELVLAARERVILDHHAVSGQALSGLLLQDPRAPATAFLVYQILRDLGGLLPEVAENLYVGLYSDTGGFRFENTREEAFLAAADLVRAGARPAWVGERLLENYPPARFELLSRVLERREVFAGGRAVVSWLTLKDFEEVGARPGEAEDFATFLRSMRGVKVSALVKELKPGEIGVSLRSRGEVDVARIAASQGGGGHVRAAGFRQREKTLPEVLDLVRGLLSSVLEVRA</sequence>
<dbReference type="Gene3D" id="3.10.310.30">
    <property type="match status" value="1"/>
</dbReference>
<dbReference type="Pfam" id="PF02272">
    <property type="entry name" value="DHHA1"/>
    <property type="match status" value="1"/>
</dbReference>
<protein>
    <submittedName>
        <fullName evidence="4">Bifunctional oligoribonuclease/PAP phosphatase NrnA</fullName>
    </submittedName>
</protein>
<dbReference type="Pfam" id="PF01368">
    <property type="entry name" value="DHH"/>
    <property type="match status" value="1"/>
</dbReference>
<name>A0A6H1WTM6_9BACT</name>
<evidence type="ECO:0000313" key="5">
    <source>
        <dbReference type="Proteomes" id="UP000501253"/>
    </source>
</evidence>
<dbReference type="InterPro" id="IPR001667">
    <property type="entry name" value="DDH_dom"/>
</dbReference>
<dbReference type="AlphaFoldDB" id="A0A6H1WTM6"/>
<gene>
    <name evidence="4" type="ORF">FVE67_07105</name>
</gene>
<evidence type="ECO:0000313" key="4">
    <source>
        <dbReference type="EMBL" id="QJA06575.1"/>
    </source>
</evidence>
<dbReference type="EMBL" id="CP042909">
    <property type="protein sequence ID" value="QJA06575.1"/>
    <property type="molecule type" value="Genomic_DNA"/>
</dbReference>
<dbReference type="InterPro" id="IPR038763">
    <property type="entry name" value="DHH_sf"/>
</dbReference>
<dbReference type="KEGG" id="tmai:FVE67_07105"/>
<dbReference type="InterPro" id="IPR003156">
    <property type="entry name" value="DHHA1_dom"/>
</dbReference>
<dbReference type="PANTHER" id="PTHR47618">
    <property type="entry name" value="BIFUNCTIONAL OLIGORIBONUCLEASE AND PAP PHOSPHATASE NRNA"/>
    <property type="match status" value="1"/>
</dbReference>
<dbReference type="GO" id="GO:0003676">
    <property type="term" value="F:nucleic acid binding"/>
    <property type="evidence" value="ECO:0007669"/>
    <property type="project" value="InterPro"/>
</dbReference>
<feature type="domain" description="DDH" evidence="2">
    <location>
        <begin position="131"/>
        <end position="271"/>
    </location>
</feature>
<dbReference type="InterPro" id="IPR051319">
    <property type="entry name" value="Oligoribo/pAp-PDE_c-di-AMP_PDE"/>
</dbReference>
<feature type="domain" description="DHHA1" evidence="3">
    <location>
        <begin position="348"/>
        <end position="431"/>
    </location>
</feature>
<organism evidence="4 5">
    <name type="scientific">Thermosulfurimonas marina</name>
    <dbReference type="NCBI Taxonomy" id="2047767"/>
    <lineage>
        <taxon>Bacteria</taxon>
        <taxon>Pseudomonadati</taxon>
        <taxon>Thermodesulfobacteriota</taxon>
        <taxon>Thermodesulfobacteria</taxon>
        <taxon>Thermodesulfobacteriales</taxon>
        <taxon>Thermodesulfobacteriaceae</taxon>
        <taxon>Thermosulfurimonas</taxon>
    </lineage>
</organism>
<dbReference type="PANTHER" id="PTHR47618:SF1">
    <property type="entry name" value="BIFUNCTIONAL OLIGORIBONUCLEASE AND PAP PHOSPHATASE NRNA"/>
    <property type="match status" value="1"/>
</dbReference>
<feature type="region of interest" description="Disordered" evidence="1">
    <location>
        <begin position="39"/>
        <end position="67"/>
    </location>
</feature>
<dbReference type="SUPFAM" id="SSF64182">
    <property type="entry name" value="DHH phosphoesterases"/>
    <property type="match status" value="1"/>
</dbReference>
<dbReference type="Proteomes" id="UP000501253">
    <property type="component" value="Chromosome"/>
</dbReference>
<keyword evidence="5" id="KW-1185">Reference proteome</keyword>
<reference evidence="4 5" key="1">
    <citation type="submission" date="2019-08" db="EMBL/GenBank/DDBJ databases">
        <title>Complete genome sequence of Thermosulfurimonas marina SU872T, an anaerobic thermophilic chemolithoautotrophic bacterium isolated from a shallow marine hydrothermal vent.</title>
        <authorList>
            <person name="Allioux M."/>
            <person name="Jebbar M."/>
            <person name="Slobodkina G."/>
            <person name="Slobodkin A."/>
            <person name="Moalic Y."/>
            <person name="Frolova A."/>
            <person name="Shao Z."/>
            <person name="Alain K."/>
        </authorList>
    </citation>
    <scope>NUCLEOTIDE SEQUENCE [LARGE SCALE GENOMIC DNA]</scope>
    <source>
        <strain evidence="4 5">SU872</strain>
    </source>
</reference>
<accession>A0A6H1WTM6</accession>